<evidence type="ECO:0000313" key="19">
    <source>
        <dbReference type="Proteomes" id="UP001164286"/>
    </source>
</evidence>
<dbReference type="GO" id="GO:0046872">
    <property type="term" value="F:metal ion binding"/>
    <property type="evidence" value="ECO:0007669"/>
    <property type="project" value="UniProtKB-KW"/>
</dbReference>
<evidence type="ECO:0000256" key="15">
    <source>
        <dbReference type="ARBA" id="ARBA00047174"/>
    </source>
</evidence>
<evidence type="ECO:0000256" key="8">
    <source>
        <dbReference type="ARBA" id="ARBA00023008"/>
    </source>
</evidence>
<evidence type="ECO:0000256" key="5">
    <source>
        <dbReference type="ARBA" id="ARBA00022729"/>
    </source>
</evidence>
<evidence type="ECO:0000256" key="10">
    <source>
        <dbReference type="ARBA" id="ARBA00023157"/>
    </source>
</evidence>
<dbReference type="PANTHER" id="PTHR33353">
    <property type="entry name" value="PUTATIVE (AFU_ORTHOLOGUE AFUA_1G12560)-RELATED"/>
    <property type="match status" value="1"/>
</dbReference>
<keyword evidence="12" id="KW-0624">Polysaccharide degradation</keyword>
<dbReference type="AlphaFoldDB" id="A0AA38H3B9"/>
<dbReference type="PANTHER" id="PTHR33353:SF10">
    <property type="entry name" value="ENDO-BETA-1,4-GLUCANASE D"/>
    <property type="match status" value="1"/>
</dbReference>
<feature type="compositionally biased region" description="Low complexity" evidence="16">
    <location>
        <begin position="309"/>
        <end position="359"/>
    </location>
</feature>
<comment type="subcellular location">
    <subcellularLocation>
        <location evidence="2">Secreted</location>
    </subcellularLocation>
</comment>
<keyword evidence="6" id="KW-0136">Cellulose degradation</keyword>
<keyword evidence="18" id="KW-0378">Hydrolase</keyword>
<feature type="region of interest" description="Disordered" evidence="16">
    <location>
        <begin position="299"/>
        <end position="368"/>
    </location>
</feature>
<evidence type="ECO:0000256" key="1">
    <source>
        <dbReference type="ARBA" id="ARBA00001973"/>
    </source>
</evidence>
<evidence type="ECO:0000256" key="13">
    <source>
        <dbReference type="ARBA" id="ARBA00044502"/>
    </source>
</evidence>
<evidence type="ECO:0000259" key="17">
    <source>
        <dbReference type="Pfam" id="PF03443"/>
    </source>
</evidence>
<evidence type="ECO:0000256" key="11">
    <source>
        <dbReference type="ARBA" id="ARBA00023277"/>
    </source>
</evidence>
<dbReference type="EMBL" id="JAKWFO010000011">
    <property type="protein sequence ID" value="KAI9633293.1"/>
    <property type="molecule type" value="Genomic_DNA"/>
</dbReference>
<dbReference type="CDD" id="cd21175">
    <property type="entry name" value="LPMO_AA9"/>
    <property type="match status" value="1"/>
</dbReference>
<keyword evidence="19" id="KW-1185">Reference proteome</keyword>
<sequence length="368" mass="37304">MGGGKGCSAVDVVKQSTGGRFETRATKADPVVKAKRSGNIGALFSGSGVDFGMTPTQAYRTARKMLTVQAASILTFLATTTLVSAHGHVTSWTIGGVDRPGFNPSNAAQYGPTAERPTDNRDQGFSDWTSGIVACGGVSAGSGLLTYDVDAGSTVTAKWNTWPDSHKGPVTEYMARCPSSGCDGVAADSLDWFKIQQDILTADGKWATESIPSSLKWDFRIPSDLAPGHELLAMHTVGAPQVYPVCFQANLKGSGSAVPTVTAKFPAAYNINPAFKTFDIYAGRDSTFVAPGPAVYGGGGGGAAPAPAPASSSAAPVRPSSSVAPAPASSSAAPVRPSSSAAPITPSSGAPVKPSSSPAAPVPTPPST</sequence>
<evidence type="ECO:0000256" key="7">
    <source>
        <dbReference type="ARBA" id="ARBA00023002"/>
    </source>
</evidence>
<organism evidence="18 19">
    <name type="scientific">Dioszegia hungarica</name>
    <dbReference type="NCBI Taxonomy" id="4972"/>
    <lineage>
        <taxon>Eukaryota</taxon>
        <taxon>Fungi</taxon>
        <taxon>Dikarya</taxon>
        <taxon>Basidiomycota</taxon>
        <taxon>Agaricomycotina</taxon>
        <taxon>Tremellomycetes</taxon>
        <taxon>Tremellales</taxon>
        <taxon>Bulleribasidiaceae</taxon>
        <taxon>Dioszegia</taxon>
    </lineage>
</organism>
<keyword evidence="7" id="KW-0560">Oxidoreductase</keyword>
<comment type="catalytic activity">
    <reaction evidence="14">
        <text>[(1-&gt;4)-beta-D-glucosyl]n+m + reduced acceptor + O2 = 4-dehydro-beta-D-glucosyl-[(1-&gt;4)-beta-D-glucosyl]n-1 + [(1-&gt;4)-beta-D-glucosyl]m + acceptor + H2O.</text>
        <dbReference type="EC" id="1.14.99.56"/>
    </reaction>
</comment>
<dbReference type="GO" id="GO:0005576">
    <property type="term" value="C:extracellular region"/>
    <property type="evidence" value="ECO:0007669"/>
    <property type="project" value="UniProtKB-SubCell"/>
</dbReference>
<dbReference type="Gene3D" id="2.70.50.70">
    <property type="match status" value="1"/>
</dbReference>
<keyword evidence="10" id="KW-1015">Disulfide bond</keyword>
<evidence type="ECO:0000256" key="9">
    <source>
        <dbReference type="ARBA" id="ARBA00023033"/>
    </source>
</evidence>
<dbReference type="EC" id="1.14.99.56" evidence="15"/>
<dbReference type="InterPro" id="IPR005103">
    <property type="entry name" value="AA9_LPMO"/>
</dbReference>
<evidence type="ECO:0000256" key="6">
    <source>
        <dbReference type="ARBA" id="ARBA00023001"/>
    </source>
</evidence>
<evidence type="ECO:0000256" key="4">
    <source>
        <dbReference type="ARBA" id="ARBA00022723"/>
    </source>
</evidence>
<keyword evidence="4" id="KW-0479">Metal-binding</keyword>
<dbReference type="Pfam" id="PF03443">
    <property type="entry name" value="AA9"/>
    <property type="match status" value="1"/>
</dbReference>
<dbReference type="Proteomes" id="UP001164286">
    <property type="component" value="Unassembled WGS sequence"/>
</dbReference>
<dbReference type="GeneID" id="77726934"/>
<keyword evidence="3" id="KW-0964">Secreted</keyword>
<keyword evidence="11" id="KW-0119">Carbohydrate metabolism</keyword>
<dbReference type="GO" id="GO:0004497">
    <property type="term" value="F:monooxygenase activity"/>
    <property type="evidence" value="ECO:0007669"/>
    <property type="project" value="UniProtKB-KW"/>
</dbReference>
<feature type="domain" description="Auxiliary Activity family 9 catalytic" evidence="17">
    <location>
        <begin position="86"/>
        <end position="282"/>
    </location>
</feature>
<dbReference type="GO" id="GO:0030245">
    <property type="term" value="P:cellulose catabolic process"/>
    <property type="evidence" value="ECO:0007669"/>
    <property type="project" value="UniProtKB-KW"/>
</dbReference>
<name>A0AA38H3B9_9TREE</name>
<gene>
    <name evidence="18" type="ORF">MKK02DRAFT_29153</name>
</gene>
<dbReference type="GO" id="GO:0016787">
    <property type="term" value="F:hydrolase activity"/>
    <property type="evidence" value="ECO:0007669"/>
    <property type="project" value="UniProtKB-KW"/>
</dbReference>
<comment type="similarity">
    <text evidence="13">Belongs to the polysaccharide monooxygenase AA9 family.</text>
</comment>
<dbReference type="RefSeq" id="XP_052943070.1">
    <property type="nucleotide sequence ID" value="XM_053087729.1"/>
</dbReference>
<feature type="region of interest" description="Disordered" evidence="16">
    <location>
        <begin position="100"/>
        <end position="124"/>
    </location>
</feature>
<comment type="cofactor">
    <cofactor evidence="1">
        <name>Cu(2+)</name>
        <dbReference type="ChEBI" id="CHEBI:29036"/>
    </cofactor>
</comment>
<keyword evidence="5" id="KW-0732">Signal</keyword>
<protein>
    <recommendedName>
        <fullName evidence="15">lytic cellulose monooxygenase (C4-dehydrogenating)</fullName>
        <ecNumber evidence="15">1.14.99.56</ecNumber>
    </recommendedName>
</protein>
<evidence type="ECO:0000256" key="3">
    <source>
        <dbReference type="ARBA" id="ARBA00022525"/>
    </source>
</evidence>
<evidence type="ECO:0000313" key="18">
    <source>
        <dbReference type="EMBL" id="KAI9633293.1"/>
    </source>
</evidence>
<evidence type="ECO:0000256" key="2">
    <source>
        <dbReference type="ARBA" id="ARBA00004613"/>
    </source>
</evidence>
<evidence type="ECO:0000256" key="12">
    <source>
        <dbReference type="ARBA" id="ARBA00023326"/>
    </source>
</evidence>
<reference evidence="18" key="1">
    <citation type="journal article" date="2022" name="G3 (Bethesda)">
        <title>High quality genome of the basidiomycete yeast Dioszegia hungarica PDD-24b-2 isolated from cloud water.</title>
        <authorList>
            <person name="Jarrige D."/>
            <person name="Haridas S."/>
            <person name="Bleykasten-Grosshans C."/>
            <person name="Joly M."/>
            <person name="Nadalig T."/>
            <person name="Sancelme M."/>
            <person name="Vuilleumier S."/>
            <person name="Grigoriev I.V."/>
            <person name="Amato P."/>
            <person name="Bringel F."/>
        </authorList>
    </citation>
    <scope>NUCLEOTIDE SEQUENCE</scope>
    <source>
        <strain evidence="18">PDD-24b-2</strain>
    </source>
</reference>
<dbReference type="InterPro" id="IPR049892">
    <property type="entry name" value="AA9"/>
</dbReference>
<evidence type="ECO:0000256" key="14">
    <source>
        <dbReference type="ARBA" id="ARBA00045077"/>
    </source>
</evidence>
<keyword evidence="8" id="KW-0186">Copper</keyword>
<proteinExistence type="inferred from homology"/>
<comment type="caution">
    <text evidence="18">The sequence shown here is derived from an EMBL/GenBank/DDBJ whole genome shotgun (WGS) entry which is preliminary data.</text>
</comment>
<keyword evidence="9" id="KW-0503">Monooxygenase</keyword>
<evidence type="ECO:0000256" key="16">
    <source>
        <dbReference type="SAM" id="MobiDB-lite"/>
    </source>
</evidence>
<accession>A0AA38H3B9</accession>